<evidence type="ECO:0000256" key="4">
    <source>
        <dbReference type="ARBA" id="ARBA00011738"/>
    </source>
</evidence>
<dbReference type="PANTHER" id="PTHR11839">
    <property type="entry name" value="UDP/ADP-SUGAR PYROPHOSPHATASE"/>
    <property type="match status" value="1"/>
</dbReference>
<dbReference type="PROSITE" id="PS51462">
    <property type="entry name" value="NUDIX"/>
    <property type="match status" value="1"/>
</dbReference>
<dbReference type="GO" id="GO:0006753">
    <property type="term" value="P:nucleoside phosphate metabolic process"/>
    <property type="evidence" value="ECO:0007669"/>
    <property type="project" value="TreeGrafter"/>
</dbReference>
<dbReference type="EMBL" id="WSES01000005">
    <property type="protein sequence ID" value="MVW61898.1"/>
    <property type="molecule type" value="Genomic_DNA"/>
</dbReference>
<keyword evidence="9" id="KW-0460">Magnesium</keyword>
<dbReference type="NCBIfam" id="TIGR00052">
    <property type="entry name" value="nudix-type nucleoside diphosphatase, YffH/AdpP family"/>
    <property type="match status" value="1"/>
</dbReference>
<evidence type="ECO:0000313" key="13">
    <source>
        <dbReference type="Proteomes" id="UP000443353"/>
    </source>
</evidence>
<feature type="short sequence motif" description="Nudix box" evidence="10">
    <location>
        <begin position="85"/>
        <end position="106"/>
    </location>
</feature>
<dbReference type="GO" id="GO:0005829">
    <property type="term" value="C:cytosol"/>
    <property type="evidence" value="ECO:0007669"/>
    <property type="project" value="TreeGrafter"/>
</dbReference>
<reference evidence="12 13" key="1">
    <citation type="submission" date="2019-12" db="EMBL/GenBank/DDBJ databases">
        <authorList>
            <person name="Li C."/>
            <person name="Zhao J."/>
        </authorList>
    </citation>
    <scope>NUCLEOTIDE SEQUENCE [LARGE SCALE GENOMIC DNA]</scope>
    <source>
        <strain evidence="12 13">NEAU-DD11</strain>
    </source>
</reference>
<comment type="similarity">
    <text evidence="3">Belongs to the Nudix hydrolase family. NudK subfamily.</text>
</comment>
<evidence type="ECO:0000256" key="5">
    <source>
        <dbReference type="ARBA" id="ARBA00016377"/>
    </source>
</evidence>
<name>A0A7X3G1H1_9BURK</name>
<feature type="binding site" evidence="9">
    <location>
        <position position="84"/>
    </location>
    <ligand>
        <name>Mg(2+)</name>
        <dbReference type="ChEBI" id="CHEBI:18420"/>
        <label>1</label>
    </ligand>
</feature>
<dbReference type="InterPro" id="IPR004385">
    <property type="entry name" value="NDP_pyrophosphatase"/>
</dbReference>
<keyword evidence="6" id="KW-0378">Hydrolase</keyword>
<evidence type="ECO:0000256" key="6">
    <source>
        <dbReference type="ARBA" id="ARBA00022801"/>
    </source>
</evidence>
<gene>
    <name evidence="12" type="ORF">GPY61_18365</name>
</gene>
<dbReference type="GO" id="GO:0016818">
    <property type="term" value="F:hydrolase activity, acting on acid anhydrides, in phosphorus-containing anhydrides"/>
    <property type="evidence" value="ECO:0007669"/>
    <property type="project" value="InterPro"/>
</dbReference>
<evidence type="ECO:0000256" key="1">
    <source>
        <dbReference type="ARBA" id="ARBA00000847"/>
    </source>
</evidence>
<comment type="caution">
    <text evidence="12">The sequence shown here is derived from an EMBL/GenBank/DDBJ whole genome shotgun (WGS) entry which is preliminary data.</text>
</comment>
<evidence type="ECO:0000259" key="11">
    <source>
        <dbReference type="PROSITE" id="PS51462"/>
    </source>
</evidence>
<keyword evidence="13" id="KW-1185">Reference proteome</keyword>
<feature type="domain" description="Nudix hydrolase" evidence="11">
    <location>
        <begin position="43"/>
        <end position="185"/>
    </location>
</feature>
<comment type="subunit">
    <text evidence="4">Homodimer.</text>
</comment>
<evidence type="ECO:0000256" key="10">
    <source>
        <dbReference type="PIRSR" id="PIRSR604385-3"/>
    </source>
</evidence>
<organism evidence="12 13">
    <name type="scientific">Massilia cellulosiltytica</name>
    <dbReference type="NCBI Taxonomy" id="2683234"/>
    <lineage>
        <taxon>Bacteria</taxon>
        <taxon>Pseudomonadati</taxon>
        <taxon>Pseudomonadota</taxon>
        <taxon>Betaproteobacteria</taxon>
        <taxon>Burkholderiales</taxon>
        <taxon>Oxalobacteraceae</taxon>
        <taxon>Telluria group</taxon>
        <taxon>Massilia</taxon>
    </lineage>
</organism>
<dbReference type="InterPro" id="IPR015797">
    <property type="entry name" value="NUDIX_hydrolase-like_dom_sf"/>
</dbReference>
<feature type="binding site" evidence="9">
    <location>
        <position position="152"/>
    </location>
    <ligand>
        <name>Mg(2+)</name>
        <dbReference type="ChEBI" id="CHEBI:18420"/>
        <label>1</label>
    </ligand>
</feature>
<evidence type="ECO:0000256" key="7">
    <source>
        <dbReference type="ARBA" id="ARBA00032162"/>
    </source>
</evidence>
<dbReference type="PANTHER" id="PTHR11839:SF18">
    <property type="entry name" value="NUDIX HYDROLASE DOMAIN-CONTAINING PROTEIN"/>
    <property type="match status" value="1"/>
</dbReference>
<keyword evidence="9" id="KW-0479">Metal-binding</keyword>
<evidence type="ECO:0000256" key="8">
    <source>
        <dbReference type="ARBA" id="ARBA00032272"/>
    </source>
</evidence>
<dbReference type="CDD" id="cd24157">
    <property type="entry name" value="NUDIX_GDPMK"/>
    <property type="match status" value="1"/>
</dbReference>
<sequence length="319" mass="34446">MQDHVEIRQVELLSDDWGILNKTTFALRTAEGGWDVQTRETYDRGNGATLLLANRARRTVVLTRQFRLPAYVNGHDGFLVEAAAGLLDGASPEERIRAEVEEETGYRVGKVTRLWDAFMSPGSVTERLHFFVAEYEARDRVGPGGGVAAEGERLDVLELDIDAALAMIGTGIVDGKTIMLLQYARLHLFAPRGMMILVAGPYRSGTDGDPDRVAANVAAMEACVMPLYEAGHLPVLGEWLALPTVRLAGSQAPGDAVFDAVFHPHAQRLLARCDAVLRIGGASEGADLMVATARKLGKRVYAAMEEIPPAPSLGTITSP</sequence>
<evidence type="ECO:0000256" key="2">
    <source>
        <dbReference type="ARBA" id="ARBA00001946"/>
    </source>
</evidence>
<dbReference type="Proteomes" id="UP000443353">
    <property type="component" value="Unassembled WGS sequence"/>
</dbReference>
<comment type="cofactor">
    <cofactor evidence="2 9">
        <name>Mg(2+)</name>
        <dbReference type="ChEBI" id="CHEBI:18420"/>
    </cofactor>
</comment>
<dbReference type="GO" id="GO:0046872">
    <property type="term" value="F:metal ion binding"/>
    <property type="evidence" value="ECO:0007669"/>
    <property type="project" value="UniProtKB-KW"/>
</dbReference>
<dbReference type="SUPFAM" id="SSF55811">
    <property type="entry name" value="Nudix"/>
    <property type="match status" value="1"/>
</dbReference>
<dbReference type="Pfam" id="PF00293">
    <property type="entry name" value="NUDIX"/>
    <property type="match status" value="1"/>
</dbReference>
<feature type="binding site" evidence="9">
    <location>
        <position position="103"/>
    </location>
    <ligand>
        <name>Mg(2+)</name>
        <dbReference type="ChEBI" id="CHEBI:18420"/>
        <label>1</label>
    </ligand>
</feature>
<proteinExistence type="inferred from homology"/>
<dbReference type="AlphaFoldDB" id="A0A7X3G1H1"/>
<evidence type="ECO:0000256" key="9">
    <source>
        <dbReference type="PIRSR" id="PIRSR604385-2"/>
    </source>
</evidence>
<evidence type="ECO:0000256" key="3">
    <source>
        <dbReference type="ARBA" id="ARBA00007275"/>
    </source>
</evidence>
<comment type="catalytic activity">
    <reaction evidence="1">
        <text>GDP-alpha-D-mannose + H2O = alpha-D-mannose 1-phosphate + GMP + 2 H(+)</text>
        <dbReference type="Rhea" id="RHEA:27978"/>
        <dbReference type="ChEBI" id="CHEBI:15377"/>
        <dbReference type="ChEBI" id="CHEBI:15378"/>
        <dbReference type="ChEBI" id="CHEBI:57527"/>
        <dbReference type="ChEBI" id="CHEBI:58115"/>
        <dbReference type="ChEBI" id="CHEBI:58409"/>
    </reaction>
</comment>
<evidence type="ECO:0000313" key="12">
    <source>
        <dbReference type="EMBL" id="MVW61898.1"/>
    </source>
</evidence>
<dbReference type="InterPro" id="IPR000086">
    <property type="entry name" value="NUDIX_hydrolase_dom"/>
</dbReference>
<dbReference type="GO" id="GO:0019693">
    <property type="term" value="P:ribose phosphate metabolic process"/>
    <property type="evidence" value="ECO:0007669"/>
    <property type="project" value="TreeGrafter"/>
</dbReference>
<accession>A0A7X3G1H1</accession>
<feature type="binding site" evidence="9">
    <location>
        <position position="99"/>
    </location>
    <ligand>
        <name>Mg(2+)</name>
        <dbReference type="ChEBI" id="CHEBI:18420"/>
        <label>1</label>
    </ligand>
</feature>
<dbReference type="Gene3D" id="3.90.79.10">
    <property type="entry name" value="Nucleoside Triphosphate Pyrophosphohydrolase"/>
    <property type="match status" value="1"/>
</dbReference>
<protein>
    <recommendedName>
        <fullName evidence="5">GDP-mannose pyrophosphatase</fullName>
    </recommendedName>
    <alternativeName>
        <fullName evidence="7">GDP-mannose hydrolase</fullName>
    </alternativeName>
    <alternativeName>
        <fullName evidence="8">GDPMK</fullName>
    </alternativeName>
</protein>